<evidence type="ECO:0000313" key="1">
    <source>
        <dbReference type="EMBL" id="SIR14293.1"/>
    </source>
</evidence>
<reference evidence="2" key="1">
    <citation type="submission" date="2017-01" db="EMBL/GenBank/DDBJ databases">
        <authorList>
            <person name="Varghese N."/>
            <person name="Submissions S."/>
        </authorList>
    </citation>
    <scope>NUCLEOTIDE SEQUENCE [LARGE SCALE GENOMIC DNA]</scope>
    <source>
        <strain evidence="2">ATCC 700103</strain>
    </source>
</reference>
<dbReference type="GO" id="GO:0047661">
    <property type="term" value="F:amino-acid racemase activity"/>
    <property type="evidence" value="ECO:0007669"/>
    <property type="project" value="InterPro"/>
</dbReference>
<sequence>MSKIALIHTTSVTVDSLKKLIKKQKSEIEIINIVDDSILPQLISNNADITQVEDRVKYYIETAVKQGADLVLSACSSIGEIFEQENKKYKIPIMRIDSAMAEKAVDTAGTIGVAATLETTLKPSTELIKKIAADINKDIEIKTVLADSAYQKLMEGNEKQHDRLLADKLKQLAAEVEIVVLAQASMARAVSVLPVEMRDKFLTSPESGIKKAINNIS</sequence>
<dbReference type="AlphaFoldDB" id="A0A1N6YI94"/>
<protein>
    <submittedName>
        <fullName evidence="1">Aspartate/glutamate racemase</fullName>
    </submittedName>
</protein>
<dbReference type="RefSeq" id="WP_084566165.1">
    <property type="nucleotide sequence ID" value="NZ_FTNC01000014.1"/>
</dbReference>
<dbReference type="OrthoDB" id="978447at2"/>
<gene>
    <name evidence="1" type="ORF">SAMN05421834_11464</name>
</gene>
<dbReference type="EMBL" id="FTNC01000014">
    <property type="protein sequence ID" value="SIR14293.1"/>
    <property type="molecule type" value="Genomic_DNA"/>
</dbReference>
<dbReference type="Pfam" id="PF01177">
    <property type="entry name" value="Asp_Glu_race"/>
    <property type="match status" value="1"/>
</dbReference>
<accession>A0A1N6YI94</accession>
<name>A0A1N6YI94_9FIRM</name>
<dbReference type="Proteomes" id="UP000185669">
    <property type="component" value="Unassembled WGS sequence"/>
</dbReference>
<proteinExistence type="predicted"/>
<keyword evidence="2" id="KW-1185">Reference proteome</keyword>
<dbReference type="InterPro" id="IPR015942">
    <property type="entry name" value="Asp/Glu/hydantoin_racemase"/>
</dbReference>
<dbReference type="STRING" id="56779.SAMN05421834_11464"/>
<evidence type="ECO:0000313" key="2">
    <source>
        <dbReference type="Proteomes" id="UP000185669"/>
    </source>
</evidence>
<organism evidence="1 2">
    <name type="scientific">Halanaerobium kushneri</name>
    <dbReference type="NCBI Taxonomy" id="56779"/>
    <lineage>
        <taxon>Bacteria</taxon>
        <taxon>Bacillati</taxon>
        <taxon>Bacillota</taxon>
        <taxon>Clostridia</taxon>
        <taxon>Halanaerobiales</taxon>
        <taxon>Halanaerobiaceae</taxon>
        <taxon>Halanaerobium</taxon>
    </lineage>
</organism>